<dbReference type="SUPFAM" id="SSF48371">
    <property type="entry name" value="ARM repeat"/>
    <property type="match status" value="1"/>
</dbReference>
<reference evidence="2 3" key="1">
    <citation type="journal article" date="2022" name="bioRxiv">
        <title>Genomics of Preaxostyla Flagellates Illuminates Evolutionary Transitions and the Path Towards Mitochondrial Loss.</title>
        <authorList>
            <person name="Novak L.V.F."/>
            <person name="Treitli S.C."/>
            <person name="Pyrih J."/>
            <person name="Halakuc P."/>
            <person name="Pipaliya S.V."/>
            <person name="Vacek V."/>
            <person name="Brzon O."/>
            <person name="Soukal P."/>
            <person name="Eme L."/>
            <person name="Dacks J.B."/>
            <person name="Karnkowska A."/>
            <person name="Elias M."/>
            <person name="Hampl V."/>
        </authorList>
    </citation>
    <scope>NUCLEOTIDE SEQUENCE [LARGE SCALE GENOMIC DNA]</scope>
    <source>
        <strain evidence="2">NAU3</strain>
        <tissue evidence="2">Gut</tissue>
    </source>
</reference>
<dbReference type="EMBL" id="JARBJD010000043">
    <property type="protein sequence ID" value="KAK2957743.1"/>
    <property type="molecule type" value="Genomic_DNA"/>
</dbReference>
<feature type="region of interest" description="Disordered" evidence="1">
    <location>
        <begin position="1"/>
        <end position="20"/>
    </location>
</feature>
<evidence type="ECO:0000256" key="1">
    <source>
        <dbReference type="SAM" id="MobiDB-lite"/>
    </source>
</evidence>
<dbReference type="Proteomes" id="UP001281761">
    <property type="component" value="Unassembled WGS sequence"/>
</dbReference>
<dbReference type="Gene3D" id="1.25.10.10">
    <property type="entry name" value="Leucine-rich Repeat Variant"/>
    <property type="match status" value="1"/>
</dbReference>
<keyword evidence="3" id="KW-1185">Reference proteome</keyword>
<dbReference type="InterPro" id="IPR016024">
    <property type="entry name" value="ARM-type_fold"/>
</dbReference>
<gene>
    <name evidence="2" type="ORF">BLNAU_7177</name>
</gene>
<comment type="caution">
    <text evidence="2">The sequence shown here is derived from an EMBL/GenBank/DDBJ whole genome shotgun (WGS) entry which is preliminary data.</text>
</comment>
<organism evidence="2 3">
    <name type="scientific">Blattamonas nauphoetae</name>
    <dbReference type="NCBI Taxonomy" id="2049346"/>
    <lineage>
        <taxon>Eukaryota</taxon>
        <taxon>Metamonada</taxon>
        <taxon>Preaxostyla</taxon>
        <taxon>Oxymonadida</taxon>
        <taxon>Blattamonas</taxon>
    </lineage>
</organism>
<sequence length="361" mass="40423">MSIEADTHNSQSSRDTRSTHASIAEATFLEQPSAFLNFDRRSKMSLEDKSTLYRSLISLIRTNCEFDDALQDRAAQFLQSLEPKWNEKEKAAKLVTDLVPSSAGSPSDFVASILTLLSSPHSKVTKAALSFLSATINASPDEIRCRLVESDLITNLLATVQPHTLPISGNEALMNNLIGIIGNCVKLVSSSYLSGLGVTAAVEKSERREVIFHKVVIPSSQFVTFLIANRYLLNEELFHSLMFLFNKFIQICLYYRPTLEFVLASPIVMAFSSCLSIVEYENRLWVFLGNINLSLRECTEYGPEVVQCKKRMIEALFSEGYEDSLEQMMKNDKDGPYGRGVVTNCHFISQLLGSNVKNTEW</sequence>
<evidence type="ECO:0000313" key="3">
    <source>
        <dbReference type="Proteomes" id="UP001281761"/>
    </source>
</evidence>
<evidence type="ECO:0000313" key="2">
    <source>
        <dbReference type="EMBL" id="KAK2957743.1"/>
    </source>
</evidence>
<dbReference type="InterPro" id="IPR011989">
    <property type="entry name" value="ARM-like"/>
</dbReference>
<accession>A0ABQ9Y224</accession>
<name>A0ABQ9Y224_9EUKA</name>
<protein>
    <submittedName>
        <fullName evidence="2">Uncharacterized protein</fullName>
    </submittedName>
</protein>
<proteinExistence type="predicted"/>